<name>A0A840NAE5_9PSEU</name>
<dbReference type="InterPro" id="IPR006259">
    <property type="entry name" value="Adenyl_kin_sub"/>
</dbReference>
<feature type="binding site" evidence="5">
    <location>
        <begin position="58"/>
        <end position="60"/>
    </location>
    <ligand>
        <name>AMP</name>
        <dbReference type="ChEBI" id="CHEBI:456215"/>
    </ligand>
</feature>
<evidence type="ECO:0000256" key="2">
    <source>
        <dbReference type="ARBA" id="ARBA00022727"/>
    </source>
</evidence>
<organism evidence="8 9">
    <name type="scientific">Saccharopolyspora gloriosae</name>
    <dbReference type="NCBI Taxonomy" id="455344"/>
    <lineage>
        <taxon>Bacteria</taxon>
        <taxon>Bacillati</taxon>
        <taxon>Actinomycetota</taxon>
        <taxon>Actinomycetes</taxon>
        <taxon>Pseudonocardiales</taxon>
        <taxon>Pseudonocardiaceae</taxon>
        <taxon>Saccharopolyspora</taxon>
    </lineage>
</organism>
<dbReference type="Gene3D" id="3.40.50.300">
    <property type="entry name" value="P-loop containing nucleotide triphosphate hydrolases"/>
    <property type="match status" value="1"/>
</dbReference>
<evidence type="ECO:0000256" key="7">
    <source>
        <dbReference type="RuleBase" id="RU003331"/>
    </source>
</evidence>
<dbReference type="EC" id="2.7.4.3" evidence="5 7"/>
<dbReference type="NCBIfam" id="TIGR01351">
    <property type="entry name" value="adk"/>
    <property type="match status" value="1"/>
</dbReference>
<comment type="domain">
    <text evidence="5">Consists of three domains, a large central CORE domain and two small peripheral domains, NMPbind and LID, which undergo movements during catalysis. The LID domain closes over the site of phosphoryl transfer upon ATP binding. Assembling and dissambling the active center during each catalytic cycle provides an effective means to prevent ATP hydrolysis.</text>
</comment>
<dbReference type="PRINTS" id="PR00094">
    <property type="entry name" value="ADENYLTKNASE"/>
</dbReference>
<dbReference type="GO" id="GO:0005737">
    <property type="term" value="C:cytoplasm"/>
    <property type="evidence" value="ECO:0007669"/>
    <property type="project" value="UniProtKB-SubCell"/>
</dbReference>
<keyword evidence="4 5" id="KW-0418">Kinase</keyword>
<proteinExistence type="inferred from homology"/>
<comment type="caution">
    <text evidence="5">Lacks conserved residue(s) required for the propagation of feature annotation.</text>
</comment>
<evidence type="ECO:0000313" key="8">
    <source>
        <dbReference type="EMBL" id="MBB5067105.1"/>
    </source>
</evidence>
<keyword evidence="9" id="KW-1185">Reference proteome</keyword>
<feature type="binding site" evidence="5">
    <location>
        <position position="128"/>
    </location>
    <ligand>
        <name>ATP</name>
        <dbReference type="ChEBI" id="CHEBI:30616"/>
    </ligand>
</feature>
<dbReference type="InterPro" id="IPR027417">
    <property type="entry name" value="P-loop_NTPase"/>
</dbReference>
<evidence type="ECO:0000256" key="4">
    <source>
        <dbReference type="ARBA" id="ARBA00022777"/>
    </source>
</evidence>
<dbReference type="HAMAP" id="MF_00235">
    <property type="entry name" value="Adenylate_kinase_Adk"/>
    <property type="match status" value="1"/>
</dbReference>
<feature type="binding site" evidence="5">
    <location>
        <begin position="11"/>
        <end position="16"/>
    </location>
    <ligand>
        <name>ATP</name>
        <dbReference type="ChEBI" id="CHEBI:30616"/>
    </ligand>
</feature>
<reference evidence="8 9" key="1">
    <citation type="submission" date="2020-08" db="EMBL/GenBank/DDBJ databases">
        <title>Sequencing the genomes of 1000 actinobacteria strains.</title>
        <authorList>
            <person name="Klenk H.-P."/>
        </authorList>
    </citation>
    <scope>NUCLEOTIDE SEQUENCE [LARGE SCALE GENOMIC DNA]</scope>
    <source>
        <strain evidence="8 9">DSM 45582</strain>
    </source>
</reference>
<dbReference type="NCBIfam" id="NF011100">
    <property type="entry name" value="PRK14527.1"/>
    <property type="match status" value="1"/>
</dbReference>
<dbReference type="NCBIfam" id="NF011104">
    <property type="entry name" value="PRK14531.1"/>
    <property type="match status" value="1"/>
</dbReference>
<dbReference type="PANTHER" id="PTHR23359">
    <property type="entry name" value="NUCLEOTIDE KINASE"/>
    <property type="match status" value="1"/>
</dbReference>
<dbReference type="GO" id="GO:0005524">
    <property type="term" value="F:ATP binding"/>
    <property type="evidence" value="ECO:0007669"/>
    <property type="project" value="UniProtKB-UniRule"/>
</dbReference>
<feature type="binding site" evidence="5">
    <location>
        <position position="130"/>
    </location>
    <ligand>
        <name>AMP</name>
        <dbReference type="ChEBI" id="CHEBI:456215"/>
    </ligand>
</feature>
<feature type="binding site" evidence="5">
    <location>
        <begin position="86"/>
        <end position="89"/>
    </location>
    <ligand>
        <name>AMP</name>
        <dbReference type="ChEBI" id="CHEBI:456215"/>
    </ligand>
</feature>
<dbReference type="EMBL" id="JACHIV010000001">
    <property type="protein sequence ID" value="MBB5067105.1"/>
    <property type="molecule type" value="Genomic_DNA"/>
</dbReference>
<feature type="binding site" evidence="5">
    <location>
        <position position="93"/>
    </location>
    <ligand>
        <name>AMP</name>
        <dbReference type="ChEBI" id="CHEBI:456215"/>
    </ligand>
</feature>
<evidence type="ECO:0000256" key="5">
    <source>
        <dbReference type="HAMAP-Rule" id="MF_00235"/>
    </source>
</evidence>
<comment type="catalytic activity">
    <reaction evidence="5 7">
        <text>AMP + ATP = 2 ADP</text>
        <dbReference type="Rhea" id="RHEA:12973"/>
        <dbReference type="ChEBI" id="CHEBI:30616"/>
        <dbReference type="ChEBI" id="CHEBI:456215"/>
        <dbReference type="ChEBI" id="CHEBI:456216"/>
        <dbReference type="EC" id="2.7.4.3"/>
    </reaction>
</comment>
<keyword evidence="5" id="KW-0963">Cytoplasm</keyword>
<dbReference type="Pfam" id="PF00406">
    <property type="entry name" value="ADK"/>
    <property type="match status" value="1"/>
</dbReference>
<comment type="subcellular location">
    <subcellularLocation>
        <location evidence="5 7">Cytoplasm</location>
    </subcellularLocation>
</comment>
<evidence type="ECO:0000313" key="9">
    <source>
        <dbReference type="Proteomes" id="UP000580474"/>
    </source>
</evidence>
<gene>
    <name evidence="5" type="primary">adk</name>
    <name evidence="8" type="ORF">BJ969_000193</name>
</gene>
<sequence>MVRLVLVGPPGAGKGTQAAVLGERLAVPHISTGDLFRANIGNSTPLGQKAKSYMDAGELVPDEVTNEMVRERLAEPDAQDGFLLDGFPRTTPQADVLGEILADNGMELTAVVQFDVPEEELVRRMLDRGRSDDTEDVIRRRLAVYHSETEPLLDYYRAKVVKIDALGSVEDITDRALDALGQKKA</sequence>
<feature type="region of interest" description="NMP" evidence="5">
    <location>
        <begin position="31"/>
        <end position="60"/>
    </location>
</feature>
<feature type="binding site" evidence="5">
    <location>
        <position position="37"/>
    </location>
    <ligand>
        <name>AMP</name>
        <dbReference type="ChEBI" id="CHEBI:456215"/>
    </ligand>
</feature>
<feature type="binding site" evidence="5">
    <location>
        <position position="32"/>
    </location>
    <ligand>
        <name>AMP</name>
        <dbReference type="ChEBI" id="CHEBI:456215"/>
    </ligand>
</feature>
<dbReference type="RefSeq" id="WP_184476409.1">
    <property type="nucleotide sequence ID" value="NZ_JACHIV010000001.1"/>
</dbReference>
<dbReference type="AlphaFoldDB" id="A0A840NAE5"/>
<dbReference type="GO" id="GO:0004017">
    <property type="term" value="F:AMP kinase activity"/>
    <property type="evidence" value="ECO:0007669"/>
    <property type="project" value="UniProtKB-UniRule"/>
</dbReference>
<accession>A0A840NAE5</accession>
<dbReference type="Proteomes" id="UP000580474">
    <property type="component" value="Unassembled WGS sequence"/>
</dbReference>
<feature type="binding site" evidence="5">
    <location>
        <position position="141"/>
    </location>
    <ligand>
        <name>AMP</name>
        <dbReference type="ChEBI" id="CHEBI:456215"/>
    </ligand>
</feature>
<dbReference type="UniPathway" id="UPA00588">
    <property type="reaction ID" value="UER00649"/>
</dbReference>
<keyword evidence="1 5" id="KW-0808">Transferase</keyword>
<evidence type="ECO:0000256" key="3">
    <source>
        <dbReference type="ARBA" id="ARBA00022741"/>
    </source>
</evidence>
<evidence type="ECO:0000256" key="6">
    <source>
        <dbReference type="RuleBase" id="RU003330"/>
    </source>
</evidence>
<keyword evidence="3 5" id="KW-0547">Nucleotide-binding</keyword>
<dbReference type="InterPro" id="IPR000850">
    <property type="entry name" value="Adenylat/UMP-CMP_kin"/>
</dbReference>
<protein>
    <recommendedName>
        <fullName evidence="5 7">Adenylate kinase</fullName>
        <shortName evidence="5">AK</shortName>
        <ecNumber evidence="5 7">2.7.4.3</ecNumber>
    </recommendedName>
    <alternativeName>
        <fullName evidence="5">ATP-AMP transphosphorylase</fullName>
    </alternativeName>
    <alternativeName>
        <fullName evidence="5">ATP:AMP phosphotransferase</fullName>
    </alternativeName>
    <alternativeName>
        <fullName evidence="5">Adenylate monophosphate kinase</fullName>
    </alternativeName>
</protein>
<keyword evidence="5 7" id="KW-0067">ATP-binding</keyword>
<dbReference type="InterPro" id="IPR033690">
    <property type="entry name" value="Adenylat_kinase_CS"/>
</dbReference>
<comment type="subunit">
    <text evidence="5 7">Monomer.</text>
</comment>
<comment type="caution">
    <text evidence="8">The sequence shown here is derived from an EMBL/GenBank/DDBJ whole genome shotgun (WGS) entry which is preliminary data.</text>
</comment>
<evidence type="ECO:0000256" key="1">
    <source>
        <dbReference type="ARBA" id="ARBA00022679"/>
    </source>
</evidence>
<dbReference type="NCBIfam" id="NF001381">
    <property type="entry name" value="PRK00279.1-3"/>
    <property type="match status" value="1"/>
</dbReference>
<comment type="pathway">
    <text evidence="5">Purine metabolism; AMP biosynthesis via salvage pathway; AMP from ADP: step 1/1.</text>
</comment>
<comment type="similarity">
    <text evidence="5 6">Belongs to the adenylate kinase family.</text>
</comment>
<dbReference type="SUPFAM" id="SSF52540">
    <property type="entry name" value="P-loop containing nucleoside triphosphate hydrolases"/>
    <property type="match status" value="1"/>
</dbReference>
<dbReference type="PROSITE" id="PS00113">
    <property type="entry name" value="ADENYLATE_KINASE"/>
    <property type="match status" value="1"/>
</dbReference>
<dbReference type="GO" id="GO:0044209">
    <property type="term" value="P:AMP salvage"/>
    <property type="evidence" value="ECO:0007669"/>
    <property type="project" value="UniProtKB-UniRule"/>
</dbReference>
<dbReference type="NCBIfam" id="NF011101">
    <property type="entry name" value="PRK14528.1"/>
    <property type="match status" value="1"/>
</dbReference>
<comment type="function">
    <text evidence="5">Catalyzes the reversible transfer of the terminal phosphate group between ATP and AMP. Plays an important role in cellular energy homeostasis and in adenine nucleotide metabolism.</text>
</comment>
<feature type="binding site" evidence="5">
    <location>
        <position position="167"/>
    </location>
    <ligand>
        <name>ATP</name>
        <dbReference type="ChEBI" id="CHEBI:30616"/>
    </ligand>
</feature>
<dbReference type="CDD" id="cd01428">
    <property type="entry name" value="ADK"/>
    <property type="match status" value="1"/>
</dbReference>
<keyword evidence="2 5" id="KW-0545">Nucleotide biosynthesis</keyword>